<dbReference type="Proteomes" id="UP000295783">
    <property type="component" value="Unassembled WGS sequence"/>
</dbReference>
<dbReference type="InterPro" id="IPR018692">
    <property type="entry name" value="DUF2189"/>
</dbReference>
<keyword evidence="1" id="KW-0812">Transmembrane</keyword>
<sequence length="269" mass="29919">MARGQQQRADIELTGDYRGIVLPINRVEVDDTWDWLRRGWQDFRRAQAVDFCFGIAIAAVSFLILAMAWQADLWPYVWPLAAGFMFLAPLLGICFYETSRRLEQGLPLNLVDIALSWRQRPGQIFTLGLILMLFQVAWIYIAILIYALFFGGQPVSWNSFVLDTLLSPKNIPFWLVGCGIGAVLAGIVFSISVVSFPLLLDRDIGVPQAIATSIAASIVNWRVLLGWGALIVLFSIAGIVTLCIGLIVTMPLLGHASWHAYRDIVAAPR</sequence>
<proteinExistence type="predicted"/>
<reference evidence="2 3" key="1">
    <citation type="submission" date="2019-03" db="EMBL/GenBank/DDBJ databases">
        <title>Genomic Encyclopedia of Type Strains, Phase III (KMG-III): the genomes of soil and plant-associated and newly described type strains.</title>
        <authorList>
            <person name="Whitman W."/>
        </authorList>
    </citation>
    <scope>NUCLEOTIDE SEQUENCE [LARGE SCALE GENOMIC DNA]</scope>
    <source>
        <strain evidence="2 3">CGMCC 1.7660</strain>
    </source>
</reference>
<feature type="transmembrane region" description="Helical" evidence="1">
    <location>
        <begin position="230"/>
        <end position="253"/>
    </location>
</feature>
<comment type="caution">
    <text evidence="2">The sequence shown here is derived from an EMBL/GenBank/DDBJ whole genome shotgun (WGS) entry which is preliminary data.</text>
</comment>
<feature type="transmembrane region" description="Helical" evidence="1">
    <location>
        <begin position="124"/>
        <end position="151"/>
    </location>
</feature>
<dbReference type="RefSeq" id="WP_166645270.1">
    <property type="nucleotide sequence ID" value="NZ_SNYW01000014.1"/>
</dbReference>
<keyword evidence="1" id="KW-0472">Membrane</keyword>
<gene>
    <name evidence="2" type="ORF">A8950_3701</name>
</gene>
<dbReference type="Pfam" id="PF09955">
    <property type="entry name" value="DUF2189"/>
    <property type="match status" value="1"/>
</dbReference>
<keyword evidence="3" id="KW-1185">Reference proteome</keyword>
<feature type="transmembrane region" description="Helical" evidence="1">
    <location>
        <begin position="76"/>
        <end position="96"/>
    </location>
</feature>
<feature type="transmembrane region" description="Helical" evidence="1">
    <location>
        <begin position="48"/>
        <end position="70"/>
    </location>
</feature>
<keyword evidence="1" id="KW-1133">Transmembrane helix</keyword>
<feature type="transmembrane region" description="Helical" evidence="1">
    <location>
        <begin position="171"/>
        <end position="199"/>
    </location>
</feature>
<protein>
    <submittedName>
        <fullName evidence="2">Putative membrane protein</fullName>
    </submittedName>
</protein>
<accession>A0A4R6WN40</accession>
<evidence type="ECO:0000313" key="3">
    <source>
        <dbReference type="Proteomes" id="UP000295783"/>
    </source>
</evidence>
<organism evidence="2 3">
    <name type="scientific">Dongia mobilis</name>
    <dbReference type="NCBI Taxonomy" id="578943"/>
    <lineage>
        <taxon>Bacteria</taxon>
        <taxon>Pseudomonadati</taxon>
        <taxon>Pseudomonadota</taxon>
        <taxon>Alphaproteobacteria</taxon>
        <taxon>Rhodospirillales</taxon>
        <taxon>Dongiaceae</taxon>
        <taxon>Dongia</taxon>
    </lineage>
</organism>
<evidence type="ECO:0000256" key="1">
    <source>
        <dbReference type="SAM" id="Phobius"/>
    </source>
</evidence>
<name>A0A4R6WN40_9PROT</name>
<dbReference type="AlphaFoldDB" id="A0A4R6WN40"/>
<evidence type="ECO:0000313" key="2">
    <source>
        <dbReference type="EMBL" id="TDQ77549.1"/>
    </source>
</evidence>
<dbReference type="EMBL" id="SNYW01000014">
    <property type="protein sequence ID" value="TDQ77549.1"/>
    <property type="molecule type" value="Genomic_DNA"/>
</dbReference>